<dbReference type="PANTHER" id="PTHR11003">
    <property type="entry name" value="POTASSIUM CHANNEL, SUBFAMILY K"/>
    <property type="match status" value="1"/>
</dbReference>
<accession>A0A0N4ZBT8</accession>
<evidence type="ECO:0000256" key="9">
    <source>
        <dbReference type="SAM" id="Phobius"/>
    </source>
</evidence>
<feature type="domain" description="Potassium channel" evidence="10">
    <location>
        <begin position="36"/>
        <end position="113"/>
    </location>
</feature>
<keyword evidence="2 8" id="KW-0813">Transport</keyword>
<dbReference type="SUPFAM" id="SSF81324">
    <property type="entry name" value="Voltage-gated potassium channels"/>
    <property type="match status" value="2"/>
</dbReference>
<feature type="transmembrane region" description="Helical" evidence="9">
    <location>
        <begin position="137"/>
        <end position="158"/>
    </location>
</feature>
<evidence type="ECO:0000256" key="6">
    <source>
        <dbReference type="ARBA" id="ARBA00023136"/>
    </source>
</evidence>
<comment type="subcellular location">
    <subcellularLocation>
        <location evidence="1">Membrane</location>
        <topology evidence="1">Multi-pass membrane protein</topology>
    </subcellularLocation>
</comment>
<dbReference type="GO" id="GO:0005886">
    <property type="term" value="C:plasma membrane"/>
    <property type="evidence" value="ECO:0007669"/>
    <property type="project" value="TreeGrafter"/>
</dbReference>
<dbReference type="Pfam" id="PF07885">
    <property type="entry name" value="Ion_trans_2"/>
    <property type="match status" value="2"/>
</dbReference>
<dbReference type="GO" id="GO:0015271">
    <property type="term" value="F:outward rectifier potassium channel activity"/>
    <property type="evidence" value="ECO:0007669"/>
    <property type="project" value="TreeGrafter"/>
</dbReference>
<evidence type="ECO:0000313" key="11">
    <source>
        <dbReference type="Proteomes" id="UP000038045"/>
    </source>
</evidence>
<keyword evidence="3 8" id="KW-0812">Transmembrane</keyword>
<dbReference type="PANTHER" id="PTHR11003:SF341">
    <property type="entry name" value="POTASSIUM CHANNEL DOMAIN-CONTAINING PROTEIN"/>
    <property type="match status" value="1"/>
</dbReference>
<name>A0A0N4ZBT8_PARTI</name>
<comment type="similarity">
    <text evidence="8">Belongs to the two pore domain potassium channel (TC 1.A.1.8) family.</text>
</comment>
<feature type="transmembrane region" description="Helical" evidence="9">
    <location>
        <begin position="31"/>
        <end position="51"/>
    </location>
</feature>
<feature type="transmembrane region" description="Helical" evidence="9">
    <location>
        <begin position="191"/>
        <end position="212"/>
    </location>
</feature>
<evidence type="ECO:0000256" key="7">
    <source>
        <dbReference type="ARBA" id="ARBA00023303"/>
    </source>
</evidence>
<dbReference type="GO" id="GO:0022841">
    <property type="term" value="F:potassium ion leak channel activity"/>
    <property type="evidence" value="ECO:0007669"/>
    <property type="project" value="TreeGrafter"/>
</dbReference>
<evidence type="ECO:0000256" key="8">
    <source>
        <dbReference type="RuleBase" id="RU003857"/>
    </source>
</evidence>
<feature type="transmembrane region" description="Helical" evidence="9">
    <location>
        <begin position="88"/>
        <end position="108"/>
    </location>
</feature>
<dbReference type="WBParaSite" id="PTRK_0000499700.1">
    <property type="protein sequence ID" value="PTRK_0000499700.1"/>
    <property type="gene ID" value="PTRK_0000499700"/>
</dbReference>
<dbReference type="GO" id="GO:0030322">
    <property type="term" value="P:stabilization of membrane potential"/>
    <property type="evidence" value="ECO:0007669"/>
    <property type="project" value="TreeGrafter"/>
</dbReference>
<evidence type="ECO:0000256" key="2">
    <source>
        <dbReference type="ARBA" id="ARBA00022448"/>
    </source>
</evidence>
<dbReference type="InterPro" id="IPR013099">
    <property type="entry name" value="K_chnl_dom"/>
</dbReference>
<dbReference type="STRING" id="131310.A0A0N4ZBT8"/>
<sequence>MQVEEEQLYDEDYVDNSSNLVKIARIIGPQLFIFTMFILYMVLGTFIYMNFEDSMKEEGFWKVFVFVFTTVATIGYGNIAPVTVKGKIFTIIYSTFGIPLCLLTLGNLGKCIMKCYWMVLICLGMMAQKIPRGVAKLPILPLIILFVLTFIYGSYIVFDPNNWDLVNNVYFQMISFSTIGFGDIIPHFDGAAHSIAVFLFLMWGCILTAMVITTISDKLEKVHILGDTIIQNDKYLIQFGDETIKFSKLIDILSDEFKVPRRRVHTMVKSMNHWASKAKFNEDEILE</sequence>
<dbReference type="Gene3D" id="1.10.287.70">
    <property type="match status" value="1"/>
</dbReference>
<keyword evidence="4 9" id="KW-1133">Transmembrane helix</keyword>
<evidence type="ECO:0000259" key="10">
    <source>
        <dbReference type="Pfam" id="PF07885"/>
    </source>
</evidence>
<evidence type="ECO:0000313" key="12">
    <source>
        <dbReference type="WBParaSite" id="PTRK_0000499700.1"/>
    </source>
</evidence>
<protein>
    <submittedName>
        <fullName evidence="12">Ion_trans_2 domain-containing protein</fullName>
    </submittedName>
</protein>
<dbReference type="PRINTS" id="PR01333">
    <property type="entry name" value="2POREKCHANEL"/>
</dbReference>
<dbReference type="Proteomes" id="UP000038045">
    <property type="component" value="Unplaced"/>
</dbReference>
<reference evidence="12" key="1">
    <citation type="submission" date="2017-02" db="UniProtKB">
        <authorList>
            <consortium name="WormBaseParasite"/>
        </authorList>
    </citation>
    <scope>IDENTIFICATION</scope>
</reference>
<keyword evidence="7 8" id="KW-0407">Ion channel</keyword>
<evidence type="ECO:0000256" key="1">
    <source>
        <dbReference type="ARBA" id="ARBA00004141"/>
    </source>
</evidence>
<feature type="domain" description="Potassium channel" evidence="10">
    <location>
        <begin position="145"/>
        <end position="220"/>
    </location>
</feature>
<feature type="transmembrane region" description="Helical" evidence="9">
    <location>
        <begin position="63"/>
        <end position="82"/>
    </location>
</feature>
<dbReference type="InterPro" id="IPR003280">
    <property type="entry name" value="2pore_dom_K_chnl"/>
</dbReference>
<keyword evidence="5 8" id="KW-0406">Ion transport</keyword>
<organism evidence="11 12">
    <name type="scientific">Parastrongyloides trichosuri</name>
    <name type="common">Possum-specific nematode worm</name>
    <dbReference type="NCBI Taxonomy" id="131310"/>
    <lineage>
        <taxon>Eukaryota</taxon>
        <taxon>Metazoa</taxon>
        <taxon>Ecdysozoa</taxon>
        <taxon>Nematoda</taxon>
        <taxon>Chromadorea</taxon>
        <taxon>Rhabditida</taxon>
        <taxon>Tylenchina</taxon>
        <taxon>Panagrolaimomorpha</taxon>
        <taxon>Strongyloidoidea</taxon>
        <taxon>Strongyloididae</taxon>
        <taxon>Parastrongyloides</taxon>
    </lineage>
</organism>
<evidence type="ECO:0000256" key="3">
    <source>
        <dbReference type="ARBA" id="ARBA00022692"/>
    </source>
</evidence>
<keyword evidence="6 9" id="KW-0472">Membrane</keyword>
<proteinExistence type="inferred from homology"/>
<evidence type="ECO:0000256" key="5">
    <source>
        <dbReference type="ARBA" id="ARBA00023065"/>
    </source>
</evidence>
<evidence type="ECO:0000256" key="4">
    <source>
        <dbReference type="ARBA" id="ARBA00022989"/>
    </source>
</evidence>
<keyword evidence="11" id="KW-1185">Reference proteome</keyword>
<dbReference type="AlphaFoldDB" id="A0A0N4ZBT8"/>